<organism evidence="3">
    <name type="scientific">Pyramimonas obovata</name>
    <dbReference type="NCBI Taxonomy" id="1411642"/>
    <lineage>
        <taxon>Eukaryota</taxon>
        <taxon>Viridiplantae</taxon>
        <taxon>Chlorophyta</taxon>
        <taxon>Pyramimonadophyceae</taxon>
        <taxon>Pyramimonadales</taxon>
        <taxon>Pyramimonadaceae</taxon>
        <taxon>Pyramimonas</taxon>
        <taxon>Pyramimonas incertae sedis</taxon>
    </lineage>
</organism>
<reference evidence="3" key="1">
    <citation type="submission" date="2021-01" db="EMBL/GenBank/DDBJ databases">
        <authorList>
            <person name="Corre E."/>
            <person name="Pelletier E."/>
            <person name="Niang G."/>
            <person name="Scheremetjew M."/>
            <person name="Finn R."/>
            <person name="Kale V."/>
            <person name="Holt S."/>
            <person name="Cochrane G."/>
            <person name="Meng A."/>
            <person name="Brown T."/>
            <person name="Cohen L."/>
        </authorList>
    </citation>
    <scope>NUCLEOTIDE SEQUENCE</scope>
    <source>
        <strain evidence="3">CCMP722</strain>
    </source>
</reference>
<evidence type="ECO:0000259" key="2">
    <source>
        <dbReference type="PROSITE" id="PS50072"/>
    </source>
</evidence>
<accession>A0A7S0R947</accession>
<dbReference type="GO" id="GO:0005737">
    <property type="term" value="C:cytoplasm"/>
    <property type="evidence" value="ECO:0007669"/>
    <property type="project" value="TreeGrafter"/>
</dbReference>
<comment type="similarity">
    <text evidence="1">Belongs to the cyclophilin-type PPIase family.</text>
</comment>
<dbReference type="AlphaFoldDB" id="A0A7S0R947"/>
<feature type="domain" description="PPIase cyclophilin-type" evidence="2">
    <location>
        <begin position="209"/>
        <end position="366"/>
    </location>
</feature>
<dbReference type="EMBL" id="HBFA01020790">
    <property type="protein sequence ID" value="CAD8670855.1"/>
    <property type="molecule type" value="Transcribed_RNA"/>
</dbReference>
<sequence>MSCTATPRVADPIAARTAAAIEPPCAAPSSHLFRAAHLKWEGLKGKPEKQLHDLAYGLKDTLEDHEEMPCNTVKKPPVQKLPLITLIGKLTDGSYQRCKKAAEFMSQNDEAFNVQIVSLMPTDYELLVKDISKAMLGKSMEAEHKANVLAFEGSITNPKKYIGGPKAFMGLMHTEYGYSDKKTNSALFERLAKVHLRKFIEVSGHTFISMNIFIGDDSAGKILIECYDDVCPKTVQNFISLVKGDTDAGTYEGCPIHRIVPQGWIQSGDVISGKGDGGKSVFGETFGDETFYVKHDKMGIVGVVNKGPHTNASQFYITLAPLPWMDGKAVGLGYVVDGMRVLRILEKVNLQSERPVDPIRIEECKVYTC</sequence>
<dbReference type="PANTHER" id="PTHR11071:SF561">
    <property type="entry name" value="PEPTIDYL-PROLYL CIS-TRANS ISOMERASE D-RELATED"/>
    <property type="match status" value="1"/>
</dbReference>
<dbReference type="PRINTS" id="PR00153">
    <property type="entry name" value="CSAPPISMRASE"/>
</dbReference>
<dbReference type="Pfam" id="PF00160">
    <property type="entry name" value="Pro_isomerase"/>
    <property type="match status" value="1"/>
</dbReference>
<evidence type="ECO:0000256" key="1">
    <source>
        <dbReference type="ARBA" id="ARBA00007365"/>
    </source>
</evidence>
<dbReference type="SUPFAM" id="SSF50891">
    <property type="entry name" value="Cyclophilin-like"/>
    <property type="match status" value="1"/>
</dbReference>
<proteinExistence type="inferred from homology"/>
<dbReference type="InterPro" id="IPR002130">
    <property type="entry name" value="Cyclophilin-type_PPIase_dom"/>
</dbReference>
<name>A0A7S0R947_9CHLO</name>
<evidence type="ECO:0000313" key="3">
    <source>
        <dbReference type="EMBL" id="CAD8670855.1"/>
    </source>
</evidence>
<protein>
    <recommendedName>
        <fullName evidence="2">PPIase cyclophilin-type domain-containing protein</fullName>
    </recommendedName>
</protein>
<gene>
    <name evidence="3" type="ORF">POBO1169_LOCUS10636</name>
</gene>
<dbReference type="PROSITE" id="PS50072">
    <property type="entry name" value="CSA_PPIASE_2"/>
    <property type="match status" value="1"/>
</dbReference>
<dbReference type="InterPro" id="IPR029000">
    <property type="entry name" value="Cyclophilin-like_dom_sf"/>
</dbReference>
<dbReference type="PANTHER" id="PTHR11071">
    <property type="entry name" value="PEPTIDYL-PROLYL CIS-TRANS ISOMERASE"/>
    <property type="match status" value="1"/>
</dbReference>
<dbReference type="GO" id="GO:0003755">
    <property type="term" value="F:peptidyl-prolyl cis-trans isomerase activity"/>
    <property type="evidence" value="ECO:0007669"/>
    <property type="project" value="InterPro"/>
</dbReference>
<dbReference type="Gene3D" id="2.40.100.10">
    <property type="entry name" value="Cyclophilin-like"/>
    <property type="match status" value="1"/>
</dbReference>